<accession>A0A146L6D4</accession>
<dbReference type="EMBL" id="GDHC01016399">
    <property type="protein sequence ID" value="JAQ02230.1"/>
    <property type="molecule type" value="Transcribed_RNA"/>
</dbReference>
<evidence type="ECO:0000313" key="1">
    <source>
        <dbReference type="EMBL" id="JAQ02230.1"/>
    </source>
</evidence>
<protein>
    <submittedName>
        <fullName evidence="1">Uncharacterized protein</fullName>
    </submittedName>
</protein>
<organism evidence="1">
    <name type="scientific">Lygus hesperus</name>
    <name type="common">Western plant bug</name>
    <dbReference type="NCBI Taxonomy" id="30085"/>
    <lineage>
        <taxon>Eukaryota</taxon>
        <taxon>Metazoa</taxon>
        <taxon>Ecdysozoa</taxon>
        <taxon>Arthropoda</taxon>
        <taxon>Hexapoda</taxon>
        <taxon>Insecta</taxon>
        <taxon>Pterygota</taxon>
        <taxon>Neoptera</taxon>
        <taxon>Paraneoptera</taxon>
        <taxon>Hemiptera</taxon>
        <taxon>Heteroptera</taxon>
        <taxon>Panheteroptera</taxon>
        <taxon>Cimicomorpha</taxon>
        <taxon>Miridae</taxon>
        <taxon>Mirini</taxon>
        <taxon>Lygus</taxon>
    </lineage>
</organism>
<dbReference type="AlphaFoldDB" id="A0A146L6D4"/>
<gene>
    <name evidence="1" type="ORF">g.45721</name>
</gene>
<reference evidence="1" key="1">
    <citation type="journal article" date="2016" name="Gigascience">
        <title>De novo construction of an expanded transcriptome assembly for the western tarnished plant bug, Lygus hesperus.</title>
        <authorList>
            <person name="Tassone E.E."/>
            <person name="Geib S.M."/>
            <person name="Hall B."/>
            <person name="Fabrick J.A."/>
            <person name="Brent C.S."/>
            <person name="Hull J.J."/>
        </authorList>
    </citation>
    <scope>NUCLEOTIDE SEQUENCE</scope>
</reference>
<sequence length="132" mass="14949">MSPAVTNEPSLISQLLQRMNSTRPIQFKLIKDLEIGKCFPIQAFEKLSRGFGEAIEAELVVNEAESVIVTLPNRYLALFDENILRTYQPNTMGLVYKGQVGRAYDLEFRELRPALDLSLRPRLAQDVPPADE</sequence>
<name>A0A146L6D4_LYGHE</name>
<proteinExistence type="predicted"/>